<name>A0A068CNH5_HOFMI</name>
<evidence type="ECO:0000313" key="3">
    <source>
        <dbReference type="EMBL" id="AID23673.1"/>
    </source>
</evidence>
<comment type="similarity">
    <text evidence="1">Belongs to the pectinacetylesterase family. Notum subfamily.</text>
</comment>
<dbReference type="Pfam" id="PF03283">
    <property type="entry name" value="PAE"/>
    <property type="match status" value="1"/>
</dbReference>
<accession>A0A068CNH5</accession>
<sequence length="466" mass="53378">MFKALQMFSYASFFLSTTVFFIQLAESVTKVGDVEYWSRDDISNYKNKTITIMNSCYKKCGVEYGVPKLYKYTLENVLCNDGTPATYYYAKSPKSRRWIVFLDGGGFCSTVEECHKRANKSIRFVSSKKNSNRVEGNGILEMTYDNSNMFWRSNMIYIPYCSSDMYLGNTHKASVAGYHFMGSQIVMKTIMELINHGMGTKKNTQLFLTGSSAGGIGVLANIDRIAMKLKRMKKGNIIVRGIVDSAWYLPLAKTCSMSQKNCLTESGMKKAMHAWRGRYPQYCNQKNVNCLYGVSSVQHIKSPLFIIQNQFDIEQMALKGIWPPDNYEKLARLKEVGEEVRKQITYENGVKAFFLSSCMGHNLLSVKSFHKVAFVKISENTDVAHYKSLESALSCWIKNTFYNSSIVIRSEHNSLNYSRYDCSMRLSDTSYCTSPNCNEYCEHMPNFERRFGRLSSNLKHFSKSRK</sequence>
<dbReference type="ESTHER" id="hofmi-a0a068cnh5">
    <property type="family name" value="Pectinacetylesterase-Notum"/>
</dbReference>
<evidence type="ECO:0000256" key="1">
    <source>
        <dbReference type="ARBA" id="ARBA00010213"/>
    </source>
</evidence>
<dbReference type="EMBL" id="KJ658751">
    <property type="protein sequence ID" value="AID23673.1"/>
    <property type="molecule type" value="mRNA"/>
</dbReference>
<feature type="signal peptide" evidence="2">
    <location>
        <begin position="1"/>
        <end position="27"/>
    </location>
</feature>
<dbReference type="GO" id="GO:0016787">
    <property type="term" value="F:hydrolase activity"/>
    <property type="evidence" value="ECO:0007669"/>
    <property type="project" value="InterPro"/>
</dbReference>
<dbReference type="PANTHER" id="PTHR21562">
    <property type="entry name" value="NOTUM-RELATED"/>
    <property type="match status" value="1"/>
</dbReference>
<dbReference type="PANTHER" id="PTHR21562:SF122">
    <property type="entry name" value="PALMITOLEOYL-PROTEIN CARBOXYLESTERASE NOTUM"/>
    <property type="match status" value="1"/>
</dbReference>
<dbReference type="AlphaFoldDB" id="A0A068CNH5"/>
<organism evidence="3">
    <name type="scientific">Hofstenia miamia</name>
    <name type="common">Three-banded panther worm</name>
    <dbReference type="NCBI Taxonomy" id="442651"/>
    <lineage>
        <taxon>Eukaryota</taxon>
        <taxon>Metazoa</taxon>
        <taxon>Xenacoelomorpha</taxon>
        <taxon>Acoelomorpha</taxon>
        <taxon>Acoela</taxon>
        <taxon>Hofsteniidae</taxon>
        <taxon>Hofstenia</taxon>
    </lineage>
</organism>
<feature type="chain" id="PRO_5001649751" evidence="2">
    <location>
        <begin position="28"/>
        <end position="466"/>
    </location>
</feature>
<protein>
    <submittedName>
        <fullName evidence="3">Notum</fullName>
    </submittedName>
</protein>
<proteinExistence type="evidence at transcript level"/>
<reference evidence="3" key="1">
    <citation type="journal article" date="2014" name="Curr. Biol.">
        <title>Whole-body acoel regeneration is controlled by wnt and bmp-admp signaling.</title>
        <authorList>
            <person name="Srivastava M."/>
            <person name="Mazza-Curll K.L."/>
            <person name="van Wolfswinkel J.C."/>
            <person name="Reddien P.W."/>
        </authorList>
    </citation>
    <scope>NUCLEOTIDE SEQUENCE</scope>
</reference>
<keyword evidence="2" id="KW-0732">Signal</keyword>
<evidence type="ECO:0000256" key="2">
    <source>
        <dbReference type="SAM" id="SignalP"/>
    </source>
</evidence>
<dbReference type="InterPro" id="IPR004963">
    <property type="entry name" value="PAE/NOTUM"/>
</dbReference>